<keyword evidence="3" id="KW-0325">Glycoprotein</keyword>
<dbReference type="Proteomes" id="UP001611383">
    <property type="component" value="Chromosome"/>
</dbReference>
<gene>
    <name evidence="4" type="ORF">F0U60_11630</name>
</gene>
<protein>
    <submittedName>
        <fullName evidence="4">VCBS repeat-containing protein</fullName>
    </submittedName>
</protein>
<dbReference type="Gene3D" id="2.60.40.10">
    <property type="entry name" value="Immunoglobulins"/>
    <property type="match status" value="1"/>
</dbReference>
<keyword evidence="2" id="KW-0677">Repeat</keyword>
<sequence length="1950" mass="202508">MHRAGWQWLLAVCALWVAGCKGCEPPVESELTVAFEQPVDGQRLAMGDDADPATEGFQYDVVAAAADSAGRAVTLGKATLEVQLPGESSWHEGPAGVLDGGRVRFPRVTLPGRTTVLRVTVEEEGSKRTATRSQSVTVGAETWSVDLTSPAEGQVLRESDDADPAMPGYQVRFKLRTAGLAGREGTLVCEKACGLPPTDFVVAPGGTTEVPVTLTQAACEAQVADCYAVVKFGDRLVTSPRRALSVDTVAPRVEVSGPVAPVATTTFKVEAAVGCCEDGASATLSREGGEVLTADVKAGGVSFPSVLVPGAGTHDFTLSVADSGGNVKQQSFSVAVANTAPLLALTAAESVNKDGDANPANGVQLPVRATVEGVSEGTPVEFWQSVNGRLGLPVRVNSRREDGMLVADFTADLAEGENTLRACVRNVAGLESCLLKTVVVATGRKACRIMSPRDHAVRGAGDLPLSVQVEAESGPVTVRAFKPGVLAPVVEVSGTVSGGTTTVSLSTLPGNGEFELVAQCPGGVSQALDVRLDTQAPALAARVRGAPDDTGTLDGNTTDTSVLPGTQLIVEAQTEPESTVSVTGCELAAAVSAKADTSGMALLREVTVPRSGACTLTLTATDLAGNTVTLKKPLVLNLDPGSLEFVSPVAGSTLGRDSGAVQPSGGLAIPVKVSLPGRAGVLRLQRGTTVLRDVSVTADQTEYTFEGILLTEGINVLRGELVGSGGAITCVTGLFVVNTPPVSVVLTAPQSASGSVIYNVSQDLQLDAPGIQRPLNYSVTTTSAQYTVDICSDVPLLTGATPCRDGEGFTLVSNAPMNTALFTYPEGRYSLYAILDDGALTRSAPVVMSVDSQRPRVVSVQLEGDALGDHILNSDELPSGAPAVQVTTADLENGSVVQVINQVGKSVLGTANIEDGKVRVVLDALASAEDVTLELAVRPTDQTGNTNNLGEGRPLDPRNDAAFFSLRLDRKPPDINILSPAKLSLGPADDADPAAPGFQLLVSFDTSVDVGPDGIAIVATPTPGSSAPQTRTGTTVTQMFTVESGVTRFELSATDLLGNRKLEAFEVSVDLAPPTLAFTQPVAGSNHVGSLLTVELSVDGEEGREVDFYAQPVSGAREKVGRATVTRAADDTFSARTTVTLTPGTYQLSAELLDAAGNLGMATVANVTVDAPGCQLRFTDPAGSPVHLLAHDDRNASLPGLQYTLVGEAPDCKGLAVALFRNDTVPAEATANVDAAGRFSFPVTLADGETARFRVEMTDSVGNTTVDLLEASADISSPTLSVTQPKKDTSGRLFLVAASDNVNVLKAVPGYVADLRADQEGAQVQLLFDVTGAQGGQVRFFYNGSEVSPVVNPTTEVTAIDRTVTLPHDSTGTLEIRVSDASGNQVSYTAQAIVDVVAPAAPLVRRTLPPALVRTAIVEVRWDPVGDDGLSRIVQGYDLRWTTNVLVPDVIADNAQFHDTLKVKQETGKLLPSNTLAYDLKLPPLASYSIQVRASDEVGNYSPFQKETAPIPNFWRRASLSNPAGSSSGNGFAKSMASGGDLNGDGKDDIVVGASDLQPGSVFVYYGSADPAAAVRQDFLPPDTFTQSYGIDFSLGNVGDEAGESVADLVVGAWRWAGGGTLERGRAFLYFGRKDQQVDKTRYLEFQGPLGVAARFGGSTRIIDDLNGDGLKELVFSSSGEVKTYLFFGRPVAQWHALGKDSAGLACTTATGACIIPASAADVTFVGEPGTPSFGMYRGNVTLGDLNGDGAPEMCVVASRVDTNKVWLYSGNRLTPGATLTTGAADILQFLQATPDTGTAVAGLGTEAVGGKNLIRGAGVDFVVANPYKQSVYIYPDGGPSGFTATPLRISGGVRFGLGLRVADFNGDGLQDLLIGQNQTTNNSAWVFYNQGGTRNEFDSAVLGGFMQSRLTSSTALGISIASGDFNGDGLPDVAAGDSQSTPAKVEVWY</sequence>
<evidence type="ECO:0000313" key="4">
    <source>
        <dbReference type="EMBL" id="WNG44666.1"/>
    </source>
</evidence>
<reference evidence="4 5" key="1">
    <citation type="submission" date="2019-08" db="EMBL/GenBank/DDBJ databases">
        <title>Archangium and Cystobacter genomes.</title>
        <authorList>
            <person name="Chen I.-C.K."/>
            <person name="Wielgoss S."/>
        </authorList>
    </citation>
    <scope>NUCLEOTIDE SEQUENCE [LARGE SCALE GENOMIC DNA]</scope>
    <source>
        <strain evidence="4 5">Cbm 6</strain>
    </source>
</reference>
<evidence type="ECO:0000313" key="5">
    <source>
        <dbReference type="Proteomes" id="UP001611383"/>
    </source>
</evidence>
<dbReference type="EMBL" id="CP043494">
    <property type="protein sequence ID" value="WNG44666.1"/>
    <property type="molecule type" value="Genomic_DNA"/>
</dbReference>
<keyword evidence="1" id="KW-0732">Signal</keyword>
<dbReference type="InterPro" id="IPR013517">
    <property type="entry name" value="FG-GAP"/>
</dbReference>
<keyword evidence="5" id="KW-1185">Reference proteome</keyword>
<dbReference type="RefSeq" id="WP_395817964.1">
    <property type="nucleotide sequence ID" value="NZ_CP043494.1"/>
</dbReference>
<dbReference type="PROSITE" id="PS51470">
    <property type="entry name" value="FG_GAP"/>
    <property type="match status" value="1"/>
</dbReference>
<evidence type="ECO:0000256" key="1">
    <source>
        <dbReference type="ARBA" id="ARBA00022729"/>
    </source>
</evidence>
<dbReference type="InterPro" id="IPR013519">
    <property type="entry name" value="Int_alpha_beta-p"/>
</dbReference>
<dbReference type="InterPro" id="IPR024881">
    <property type="entry name" value="Tip"/>
</dbReference>
<dbReference type="InterPro" id="IPR028994">
    <property type="entry name" value="Integrin_alpha_N"/>
</dbReference>
<dbReference type="PROSITE" id="PS51257">
    <property type="entry name" value="PROKAR_LIPOPROTEIN"/>
    <property type="match status" value="1"/>
</dbReference>
<name>A0ABY9WPJ8_9BACT</name>
<accession>A0ABY9WPJ8</accession>
<dbReference type="SUPFAM" id="SSF69318">
    <property type="entry name" value="Integrin alpha N-terminal domain"/>
    <property type="match status" value="2"/>
</dbReference>
<dbReference type="Pfam" id="PF13517">
    <property type="entry name" value="FG-GAP_3"/>
    <property type="match status" value="1"/>
</dbReference>
<evidence type="ECO:0000256" key="2">
    <source>
        <dbReference type="ARBA" id="ARBA00022737"/>
    </source>
</evidence>
<proteinExistence type="predicted"/>
<dbReference type="PANTHER" id="PTHR13412:SF0">
    <property type="entry name" value="T-CELL IMMUNOMODULATORY PROTEIN"/>
    <property type="match status" value="1"/>
</dbReference>
<dbReference type="Pfam" id="PF01839">
    <property type="entry name" value="FG-GAP"/>
    <property type="match status" value="1"/>
</dbReference>
<evidence type="ECO:0000256" key="3">
    <source>
        <dbReference type="ARBA" id="ARBA00023180"/>
    </source>
</evidence>
<dbReference type="SMART" id="SM00191">
    <property type="entry name" value="Int_alpha"/>
    <property type="match status" value="6"/>
</dbReference>
<dbReference type="PANTHER" id="PTHR13412">
    <property type="entry name" value="T-CELL IMMUNOMODULATORY PROTEIN HOMOLOG"/>
    <property type="match status" value="1"/>
</dbReference>
<dbReference type="Gene3D" id="2.130.10.130">
    <property type="entry name" value="Integrin alpha, N-terminal"/>
    <property type="match status" value="2"/>
</dbReference>
<dbReference type="InterPro" id="IPR013783">
    <property type="entry name" value="Ig-like_fold"/>
</dbReference>
<organism evidence="4 5">
    <name type="scientific">Archangium minus</name>
    <dbReference type="NCBI Taxonomy" id="83450"/>
    <lineage>
        <taxon>Bacteria</taxon>
        <taxon>Pseudomonadati</taxon>
        <taxon>Myxococcota</taxon>
        <taxon>Myxococcia</taxon>
        <taxon>Myxococcales</taxon>
        <taxon>Cystobacterineae</taxon>
        <taxon>Archangiaceae</taxon>
        <taxon>Archangium</taxon>
    </lineage>
</organism>